<dbReference type="EMBL" id="CP064786">
    <property type="protein sequence ID" value="QSG03160.1"/>
    <property type="molecule type" value="Genomic_DNA"/>
</dbReference>
<sequence length="81" mass="8981">MMTVTSRSAEAEVEPLPEELESAQAKLVYLCLRQFENGATVDQIQSQVGITKLALHSLLRSLSGKGYVRCEDGCYYPVRSD</sequence>
<dbReference type="InterPro" id="IPR036390">
    <property type="entry name" value="WH_DNA-bd_sf"/>
</dbReference>
<dbReference type="AlphaFoldDB" id="A0A897MLT8"/>
<reference evidence="1" key="1">
    <citation type="submission" date="2020-11" db="EMBL/GenBank/DDBJ databases">
        <title>Carbohydrate-dependent, anaerobic sulfur respiration: A novel catabolism in halophilic archaea.</title>
        <authorList>
            <person name="Sorokin D.Y."/>
            <person name="Messina E."/>
            <person name="Smedile F."/>
            <person name="La Cono V."/>
            <person name="Hallsworth J.E."/>
            <person name="Yakimov M.M."/>
        </authorList>
    </citation>
    <scope>NUCLEOTIDE SEQUENCE</scope>
    <source>
        <strain evidence="1">AArc-S</strain>
    </source>
</reference>
<organism evidence="1 2">
    <name type="scientific">Natranaeroarchaeum sulfidigenes</name>
    <dbReference type="NCBI Taxonomy" id="2784880"/>
    <lineage>
        <taxon>Archaea</taxon>
        <taxon>Methanobacteriati</taxon>
        <taxon>Methanobacteriota</taxon>
        <taxon>Stenosarchaea group</taxon>
        <taxon>Halobacteria</taxon>
        <taxon>Halobacteriales</taxon>
        <taxon>Natronoarchaeaceae</taxon>
        <taxon>Natranaeroarchaeum</taxon>
    </lineage>
</organism>
<protein>
    <submittedName>
        <fullName evidence="1">Transcriptional regulator, contains HTH domain</fullName>
    </submittedName>
</protein>
<dbReference type="Proteomes" id="UP000663586">
    <property type="component" value="Chromosome"/>
</dbReference>
<dbReference type="KEGG" id="hara:AArcS_1958"/>
<dbReference type="Gene3D" id="1.10.10.10">
    <property type="entry name" value="Winged helix-like DNA-binding domain superfamily/Winged helix DNA-binding domain"/>
    <property type="match status" value="1"/>
</dbReference>
<evidence type="ECO:0000313" key="1">
    <source>
        <dbReference type="EMBL" id="QSG03160.1"/>
    </source>
</evidence>
<keyword evidence="2" id="KW-1185">Reference proteome</keyword>
<accession>A0A897MLT8</accession>
<proteinExistence type="predicted"/>
<evidence type="ECO:0000313" key="2">
    <source>
        <dbReference type="Proteomes" id="UP000663586"/>
    </source>
</evidence>
<dbReference type="SUPFAM" id="SSF46785">
    <property type="entry name" value="Winged helix' DNA-binding domain"/>
    <property type="match status" value="1"/>
</dbReference>
<name>A0A897MLT8_9EURY</name>
<gene>
    <name evidence="1" type="ORF">AArcS_1958</name>
</gene>
<dbReference type="InterPro" id="IPR036388">
    <property type="entry name" value="WH-like_DNA-bd_sf"/>
</dbReference>